<dbReference type="PANTHER" id="PTHR36432:SF1">
    <property type="entry name" value="STAGE V SPORULATION PROTEIN T"/>
    <property type="match status" value="1"/>
</dbReference>
<dbReference type="Gene3D" id="2.10.260.10">
    <property type="match status" value="1"/>
</dbReference>
<reference evidence="2 3" key="1">
    <citation type="submission" date="2017-03" db="EMBL/GenBank/DDBJ databases">
        <title>Paenibacillus larvae genome sequencing.</title>
        <authorList>
            <person name="Dingman D.W."/>
        </authorList>
    </citation>
    <scope>NUCLEOTIDE SEQUENCE [LARGE SCALE GENOMIC DNA]</scope>
    <source>
        <strain evidence="2 3">SAG 10367</strain>
    </source>
</reference>
<proteinExistence type="predicted"/>
<evidence type="ECO:0000313" key="2">
    <source>
        <dbReference type="EMBL" id="ARF66705.1"/>
    </source>
</evidence>
<name>A0A1V0UN59_9BACL</name>
<dbReference type="GO" id="GO:0003677">
    <property type="term" value="F:DNA binding"/>
    <property type="evidence" value="ECO:0007669"/>
    <property type="project" value="InterPro"/>
</dbReference>
<dbReference type="Proteomes" id="UP000192727">
    <property type="component" value="Chromosome"/>
</dbReference>
<dbReference type="NCBIfam" id="TIGR01439">
    <property type="entry name" value="lp_hng_hel_AbrB"/>
    <property type="match status" value="1"/>
</dbReference>
<dbReference type="Pfam" id="PF04014">
    <property type="entry name" value="MazE_antitoxin"/>
    <property type="match status" value="1"/>
</dbReference>
<sequence>MQSIQALIDCDLGLELGRLVIPKELRETLDISEGEPLDIFVDENKVILHKYNPGCTICRSIEDLIRGPQGKPVCRSCLEE</sequence>
<dbReference type="SUPFAM" id="SSF89447">
    <property type="entry name" value="AbrB/MazE/MraZ-like"/>
    <property type="match status" value="1"/>
</dbReference>
<dbReference type="EMBL" id="CP020557">
    <property type="protein sequence ID" value="ARF66705.1"/>
    <property type="molecule type" value="Genomic_DNA"/>
</dbReference>
<organism evidence="2 3">
    <name type="scientific">Paenibacillus larvae subsp. pulvifaciens</name>
    <dbReference type="NCBI Taxonomy" id="1477"/>
    <lineage>
        <taxon>Bacteria</taxon>
        <taxon>Bacillati</taxon>
        <taxon>Bacillota</taxon>
        <taxon>Bacilli</taxon>
        <taxon>Bacillales</taxon>
        <taxon>Paenibacillaceae</taxon>
        <taxon>Paenibacillus</taxon>
    </lineage>
</organism>
<dbReference type="InterPro" id="IPR007159">
    <property type="entry name" value="SpoVT-AbrB_dom"/>
</dbReference>
<protein>
    <recommendedName>
        <fullName evidence="1">SpoVT-AbrB domain-containing protein</fullName>
    </recommendedName>
</protein>
<dbReference type="PANTHER" id="PTHR36432">
    <property type="match status" value="1"/>
</dbReference>
<dbReference type="RefSeq" id="WP_083038237.1">
    <property type="nucleotide sequence ID" value="NZ_CP020557.1"/>
</dbReference>
<feature type="domain" description="SpoVT-AbrB" evidence="1">
    <location>
        <begin position="11"/>
        <end position="54"/>
    </location>
</feature>
<accession>A0A1V0UN59</accession>
<evidence type="ECO:0000259" key="1">
    <source>
        <dbReference type="SMART" id="SM00966"/>
    </source>
</evidence>
<dbReference type="InterPro" id="IPR037914">
    <property type="entry name" value="SpoVT-AbrB_sf"/>
</dbReference>
<gene>
    <name evidence="2" type="ORF">B7C51_01110</name>
</gene>
<evidence type="ECO:0000313" key="3">
    <source>
        <dbReference type="Proteomes" id="UP000192727"/>
    </source>
</evidence>
<dbReference type="SMART" id="SM00966">
    <property type="entry name" value="SpoVT_AbrB"/>
    <property type="match status" value="1"/>
</dbReference>
<dbReference type="InterPro" id="IPR052731">
    <property type="entry name" value="B_subtilis_Trans_State_Reg"/>
</dbReference>
<dbReference type="AlphaFoldDB" id="A0A1V0UN59"/>